<keyword evidence="2" id="KW-0677">Repeat</keyword>
<dbReference type="SMART" id="SM00054">
    <property type="entry name" value="EFh"/>
    <property type="match status" value="2"/>
</dbReference>
<dbReference type="AlphaFoldDB" id="A0A7S3IWQ0"/>
<evidence type="ECO:0000256" key="1">
    <source>
        <dbReference type="ARBA" id="ARBA00022723"/>
    </source>
</evidence>
<evidence type="ECO:0000256" key="3">
    <source>
        <dbReference type="ARBA" id="ARBA00022837"/>
    </source>
</evidence>
<dbReference type="InterPro" id="IPR051581">
    <property type="entry name" value="Ca-bind"/>
</dbReference>
<dbReference type="InterPro" id="IPR018247">
    <property type="entry name" value="EF_Hand_1_Ca_BS"/>
</dbReference>
<dbReference type="PANTHER" id="PTHR34524:SF6">
    <property type="entry name" value="CALCYPHOSINE LIKE"/>
    <property type="match status" value="1"/>
</dbReference>
<dbReference type="Gene3D" id="1.10.238.10">
    <property type="entry name" value="EF-hand"/>
    <property type="match status" value="2"/>
</dbReference>
<feature type="domain" description="EF-hand" evidence="4">
    <location>
        <begin position="136"/>
        <end position="171"/>
    </location>
</feature>
<dbReference type="PROSITE" id="PS50222">
    <property type="entry name" value="EF_HAND_2"/>
    <property type="match status" value="2"/>
</dbReference>
<dbReference type="EMBL" id="HBIH01038276">
    <property type="protein sequence ID" value="CAE0334837.1"/>
    <property type="molecule type" value="Transcribed_RNA"/>
</dbReference>
<evidence type="ECO:0000313" key="5">
    <source>
        <dbReference type="EMBL" id="CAE0334837.1"/>
    </source>
</evidence>
<dbReference type="PROSITE" id="PS00018">
    <property type="entry name" value="EF_HAND_1"/>
    <property type="match status" value="1"/>
</dbReference>
<dbReference type="Pfam" id="PF13833">
    <property type="entry name" value="EF-hand_8"/>
    <property type="match status" value="2"/>
</dbReference>
<gene>
    <name evidence="5" type="ORF">SINC0208_LOCUS15476</name>
</gene>
<name>A0A7S3IWQ0_9SPIT</name>
<dbReference type="SUPFAM" id="SSF47473">
    <property type="entry name" value="EF-hand"/>
    <property type="match status" value="1"/>
</dbReference>
<keyword evidence="1" id="KW-0479">Metal-binding</keyword>
<reference evidence="5" key="1">
    <citation type="submission" date="2021-01" db="EMBL/GenBank/DDBJ databases">
        <authorList>
            <person name="Corre E."/>
            <person name="Pelletier E."/>
            <person name="Niang G."/>
            <person name="Scheremetjew M."/>
            <person name="Finn R."/>
            <person name="Kale V."/>
            <person name="Holt S."/>
            <person name="Cochrane G."/>
            <person name="Meng A."/>
            <person name="Brown T."/>
            <person name="Cohen L."/>
        </authorList>
    </citation>
    <scope>NUCLEOTIDE SEQUENCE</scope>
    <source>
        <strain evidence="5">S3</strain>
    </source>
</reference>
<dbReference type="InterPro" id="IPR011992">
    <property type="entry name" value="EF-hand-dom_pair"/>
</dbReference>
<evidence type="ECO:0000256" key="2">
    <source>
        <dbReference type="ARBA" id="ARBA00022737"/>
    </source>
</evidence>
<proteinExistence type="predicted"/>
<dbReference type="CDD" id="cd00051">
    <property type="entry name" value="EFh"/>
    <property type="match status" value="1"/>
</dbReference>
<feature type="domain" description="EF-hand" evidence="4">
    <location>
        <begin position="56"/>
        <end position="91"/>
    </location>
</feature>
<dbReference type="GO" id="GO:0005509">
    <property type="term" value="F:calcium ion binding"/>
    <property type="evidence" value="ECO:0007669"/>
    <property type="project" value="InterPro"/>
</dbReference>
<dbReference type="PANTHER" id="PTHR34524">
    <property type="entry name" value="CALCYPHOSIN"/>
    <property type="match status" value="1"/>
</dbReference>
<dbReference type="InterPro" id="IPR002048">
    <property type="entry name" value="EF_hand_dom"/>
</dbReference>
<organism evidence="5">
    <name type="scientific">Strombidium inclinatum</name>
    <dbReference type="NCBI Taxonomy" id="197538"/>
    <lineage>
        <taxon>Eukaryota</taxon>
        <taxon>Sar</taxon>
        <taxon>Alveolata</taxon>
        <taxon>Ciliophora</taxon>
        <taxon>Intramacronucleata</taxon>
        <taxon>Spirotrichea</taxon>
        <taxon>Oligotrichia</taxon>
        <taxon>Strombidiidae</taxon>
        <taxon>Strombidium</taxon>
    </lineage>
</organism>
<accession>A0A7S3IWQ0</accession>
<sequence length="188" mass="21088">MSVQEIILKVKEQMAERGARTVRGLGRVFNAVGASPCRKVEVQEFFVGLNECGVKLTKEETNVLLSHFDTEQDGHVNFDEFLTAIRGRMCPARQEVVDIVFSKFNADGSDKVTASDLRVCYSVEAHPKVVSGEITEDEAFLEFLANFGDKNNDGKITKTEWDDFYAAVSSAIDNDDHFVQLMKQAWKL</sequence>
<evidence type="ECO:0000259" key="4">
    <source>
        <dbReference type="PROSITE" id="PS50222"/>
    </source>
</evidence>
<protein>
    <recommendedName>
        <fullName evidence="4">EF-hand domain-containing protein</fullName>
    </recommendedName>
</protein>
<keyword evidence="3" id="KW-0106">Calcium</keyword>